<keyword evidence="9" id="KW-0802">TPR repeat</keyword>
<reference evidence="11 12" key="1">
    <citation type="journal article" date="2013" name="Genome Biol.">
        <title>Genome of Acanthamoeba castellanii highlights extensive lateral gene transfer and early evolution of tyrosine kinase signaling.</title>
        <authorList>
            <person name="Clarke M."/>
            <person name="Lohan A.J."/>
            <person name="Liu B."/>
            <person name="Lagkouvardos I."/>
            <person name="Roy S."/>
            <person name="Zafar N."/>
            <person name="Bertelli C."/>
            <person name="Schilde C."/>
            <person name="Kianianmomeni A."/>
            <person name="Burglin T.R."/>
            <person name="Frech C."/>
            <person name="Turcotte B."/>
            <person name="Kopec K.O."/>
            <person name="Synnott J.M."/>
            <person name="Choo C."/>
            <person name="Paponov I."/>
            <person name="Finkler A."/>
            <person name="Soon Heng Tan C."/>
            <person name="Hutchins A.P."/>
            <person name="Weinmeier T."/>
            <person name="Rattei T."/>
            <person name="Chu J.S."/>
            <person name="Gimenez G."/>
            <person name="Irimia M."/>
            <person name="Rigden D.J."/>
            <person name="Fitzpatrick D.A."/>
            <person name="Lorenzo-Morales J."/>
            <person name="Bateman A."/>
            <person name="Chiu C.H."/>
            <person name="Tang P."/>
            <person name="Hegemann P."/>
            <person name="Fromm H."/>
            <person name="Raoult D."/>
            <person name="Greub G."/>
            <person name="Miranda-Saavedra D."/>
            <person name="Chen N."/>
            <person name="Nash P."/>
            <person name="Ginger M.L."/>
            <person name="Horn M."/>
            <person name="Schaap P."/>
            <person name="Caler L."/>
            <person name="Loftus B."/>
        </authorList>
    </citation>
    <scope>NUCLEOTIDE SEQUENCE [LARGE SCALE GENOMIC DNA]</scope>
    <source>
        <strain evidence="11 12">Neff</strain>
    </source>
</reference>
<dbReference type="GO" id="GO:0019905">
    <property type="term" value="F:syntaxin binding"/>
    <property type="evidence" value="ECO:0007669"/>
    <property type="project" value="TreeGrafter"/>
</dbReference>
<dbReference type="RefSeq" id="XP_004336313.1">
    <property type="nucleotide sequence ID" value="XM_004336265.1"/>
</dbReference>
<evidence type="ECO:0000313" key="11">
    <source>
        <dbReference type="EMBL" id="ELR14300.1"/>
    </source>
</evidence>
<proteinExistence type="inferred from homology"/>
<protein>
    <recommendedName>
        <fullName evidence="7">Gamma-soluble NSF attachment protein</fullName>
    </recommendedName>
    <alternativeName>
        <fullName evidence="8">N-ethylmaleimide-sensitive factor attachment protein gamma</fullName>
    </alternativeName>
</protein>
<dbReference type="GeneID" id="14914914"/>
<feature type="repeat" description="TPR" evidence="9">
    <location>
        <begin position="82"/>
        <end position="115"/>
    </location>
</feature>
<evidence type="ECO:0000256" key="9">
    <source>
        <dbReference type="PROSITE-ProRule" id="PRU00339"/>
    </source>
</evidence>
<evidence type="ECO:0000256" key="7">
    <source>
        <dbReference type="ARBA" id="ARBA00040047"/>
    </source>
</evidence>
<evidence type="ECO:0000256" key="6">
    <source>
        <dbReference type="ARBA" id="ARBA00023136"/>
    </source>
</evidence>
<feature type="compositionally biased region" description="Low complexity" evidence="10">
    <location>
        <begin position="288"/>
        <end position="298"/>
    </location>
</feature>
<evidence type="ECO:0000313" key="12">
    <source>
        <dbReference type="Proteomes" id="UP000011083"/>
    </source>
</evidence>
<accession>L8GMK9</accession>
<dbReference type="GO" id="GO:0005774">
    <property type="term" value="C:vacuolar membrane"/>
    <property type="evidence" value="ECO:0007669"/>
    <property type="project" value="TreeGrafter"/>
</dbReference>
<keyword evidence="6" id="KW-0472">Membrane</keyword>
<evidence type="ECO:0000256" key="2">
    <source>
        <dbReference type="ARBA" id="ARBA00010050"/>
    </source>
</evidence>
<dbReference type="OrthoDB" id="9984275at2759"/>
<evidence type="ECO:0000256" key="8">
    <source>
        <dbReference type="ARBA" id="ARBA00042485"/>
    </source>
</evidence>
<dbReference type="PROSITE" id="PS50005">
    <property type="entry name" value="TPR"/>
    <property type="match status" value="1"/>
</dbReference>
<dbReference type="InterPro" id="IPR011990">
    <property type="entry name" value="TPR-like_helical_dom_sf"/>
</dbReference>
<keyword evidence="4" id="KW-0931">ER-Golgi transport</keyword>
<dbReference type="InterPro" id="IPR000744">
    <property type="entry name" value="NSF_attach"/>
</dbReference>
<gene>
    <name evidence="11" type="ORF">ACA1_106710</name>
</gene>
<dbReference type="STRING" id="1257118.L8GMK9"/>
<dbReference type="VEuPathDB" id="AmoebaDB:ACA1_106710"/>
<dbReference type="GO" id="GO:0006886">
    <property type="term" value="P:intracellular protein transport"/>
    <property type="evidence" value="ECO:0007669"/>
    <property type="project" value="InterPro"/>
</dbReference>
<dbReference type="SUPFAM" id="SSF48452">
    <property type="entry name" value="TPR-like"/>
    <property type="match status" value="1"/>
</dbReference>
<evidence type="ECO:0000256" key="3">
    <source>
        <dbReference type="ARBA" id="ARBA00022448"/>
    </source>
</evidence>
<dbReference type="GO" id="GO:0016192">
    <property type="term" value="P:vesicle-mediated transport"/>
    <property type="evidence" value="ECO:0007669"/>
    <property type="project" value="UniProtKB-KW"/>
</dbReference>
<sequence length="357" mass="38714">MKGGAAATGQAKSRQGDDLLKEGDKCARTSLFKWTPDWEGAFMAYEKAALCFKAAKDQDKCKHAHLKAADAQYKCNLVHGAAKNYEAAGHCAREQKNWEEAVDYFRKASSLYTENGTLEKAAEVLTQAARGLEDSNADAAADLLLEAVDLLEQDSKRGAGDAFKRATALLIRNQRIERAIGVVGKEIEFLQSNSEGGKGLHELHRSHLALVILHLHQNDYVAADKAYNQALSCEGFAPSNEGRAAAELLEAFENNAPDTLQACLSRQVFTFLDGPVLRLARGLHVNDSAASGSSSSSSMAPRQQGETTDLRAQLLARPAAPASQQENTAAAAKGDDHREDEDEEENEDEEDEKSILL</sequence>
<dbReference type="GO" id="GO:0031201">
    <property type="term" value="C:SNARE complex"/>
    <property type="evidence" value="ECO:0007669"/>
    <property type="project" value="TreeGrafter"/>
</dbReference>
<dbReference type="Gene3D" id="1.25.40.10">
    <property type="entry name" value="Tetratricopeptide repeat domain"/>
    <property type="match status" value="1"/>
</dbReference>
<keyword evidence="5" id="KW-0653">Protein transport</keyword>
<dbReference type="PANTHER" id="PTHR13768:SF2">
    <property type="entry name" value="GAMMA-SOLUBLE NSF ATTACHMENT PROTEIN"/>
    <property type="match status" value="1"/>
</dbReference>
<dbReference type="Proteomes" id="UP000011083">
    <property type="component" value="Unassembled WGS sequence"/>
</dbReference>
<feature type="compositionally biased region" description="Acidic residues" evidence="10">
    <location>
        <begin position="338"/>
        <end position="357"/>
    </location>
</feature>
<dbReference type="InterPro" id="IPR019734">
    <property type="entry name" value="TPR_rpt"/>
</dbReference>
<name>L8GMK9_ACACF</name>
<feature type="compositionally biased region" description="Low complexity" evidence="10">
    <location>
        <begin position="310"/>
        <end position="325"/>
    </location>
</feature>
<keyword evidence="3" id="KW-0813">Transport</keyword>
<evidence type="ECO:0000256" key="4">
    <source>
        <dbReference type="ARBA" id="ARBA00022892"/>
    </source>
</evidence>
<comment type="subcellular location">
    <subcellularLocation>
        <location evidence="1">Membrane</location>
        <topology evidence="1">Peripheral membrane protein</topology>
    </subcellularLocation>
</comment>
<feature type="region of interest" description="Disordered" evidence="10">
    <location>
        <begin position="287"/>
        <end position="357"/>
    </location>
</feature>
<dbReference type="PANTHER" id="PTHR13768">
    <property type="entry name" value="SOLUBLE NSF ATTACHMENT PROTEIN SNAP"/>
    <property type="match status" value="1"/>
</dbReference>
<evidence type="ECO:0000256" key="10">
    <source>
        <dbReference type="SAM" id="MobiDB-lite"/>
    </source>
</evidence>
<dbReference type="Pfam" id="PF14938">
    <property type="entry name" value="SNAP"/>
    <property type="match status" value="1"/>
</dbReference>
<evidence type="ECO:0000256" key="1">
    <source>
        <dbReference type="ARBA" id="ARBA00004170"/>
    </source>
</evidence>
<dbReference type="KEGG" id="acan:ACA1_106710"/>
<dbReference type="AlphaFoldDB" id="L8GMK9"/>
<dbReference type="OMA" id="RSWFHAA"/>
<dbReference type="GO" id="GO:0005483">
    <property type="term" value="F:soluble NSF attachment protein activity"/>
    <property type="evidence" value="ECO:0007669"/>
    <property type="project" value="TreeGrafter"/>
</dbReference>
<keyword evidence="12" id="KW-1185">Reference proteome</keyword>
<comment type="similarity">
    <text evidence="2">Belongs to the SNAP family.</text>
</comment>
<evidence type="ECO:0000256" key="5">
    <source>
        <dbReference type="ARBA" id="ARBA00022927"/>
    </source>
</evidence>
<dbReference type="EMBL" id="KB008060">
    <property type="protein sequence ID" value="ELR14300.1"/>
    <property type="molecule type" value="Genomic_DNA"/>
</dbReference>
<organism evidence="11 12">
    <name type="scientific">Acanthamoeba castellanii (strain ATCC 30010 / Neff)</name>
    <dbReference type="NCBI Taxonomy" id="1257118"/>
    <lineage>
        <taxon>Eukaryota</taxon>
        <taxon>Amoebozoa</taxon>
        <taxon>Discosea</taxon>
        <taxon>Longamoebia</taxon>
        <taxon>Centramoebida</taxon>
        <taxon>Acanthamoebidae</taxon>
        <taxon>Acanthamoeba</taxon>
    </lineage>
</organism>